<gene>
    <name evidence="1" type="ORF">AVEN_187301_1</name>
</gene>
<protein>
    <submittedName>
        <fullName evidence="1">Uncharacterized protein</fullName>
    </submittedName>
</protein>
<sequence length="124" mass="14000">MDDDIERVLRFYSESPGETLIAKLKKLVNKVHTKIFPHCPSMMSCTKVTVMDQEVRKSSSPLSDDSRHLSSWASAILTRSQCLRVIGLDVSRLCLTDQGSYLEVRPIKVRIASKTRSHPTNIVN</sequence>
<dbReference type="AlphaFoldDB" id="A0A4Y2TRH9"/>
<dbReference type="Proteomes" id="UP000499080">
    <property type="component" value="Unassembled WGS sequence"/>
</dbReference>
<dbReference type="OrthoDB" id="6430453at2759"/>
<comment type="caution">
    <text evidence="1">The sequence shown here is derived from an EMBL/GenBank/DDBJ whole genome shotgun (WGS) entry which is preliminary data.</text>
</comment>
<dbReference type="EMBL" id="BGPR01030052">
    <property type="protein sequence ID" value="GBO02284.1"/>
    <property type="molecule type" value="Genomic_DNA"/>
</dbReference>
<evidence type="ECO:0000313" key="1">
    <source>
        <dbReference type="EMBL" id="GBO02284.1"/>
    </source>
</evidence>
<proteinExistence type="predicted"/>
<accession>A0A4Y2TRH9</accession>
<name>A0A4Y2TRH9_ARAVE</name>
<organism evidence="1 2">
    <name type="scientific">Araneus ventricosus</name>
    <name type="common">Orbweaver spider</name>
    <name type="synonym">Epeira ventricosa</name>
    <dbReference type="NCBI Taxonomy" id="182803"/>
    <lineage>
        <taxon>Eukaryota</taxon>
        <taxon>Metazoa</taxon>
        <taxon>Ecdysozoa</taxon>
        <taxon>Arthropoda</taxon>
        <taxon>Chelicerata</taxon>
        <taxon>Arachnida</taxon>
        <taxon>Araneae</taxon>
        <taxon>Araneomorphae</taxon>
        <taxon>Entelegynae</taxon>
        <taxon>Araneoidea</taxon>
        <taxon>Araneidae</taxon>
        <taxon>Araneus</taxon>
    </lineage>
</organism>
<reference evidence="1 2" key="1">
    <citation type="journal article" date="2019" name="Sci. Rep.">
        <title>Orb-weaving spider Araneus ventricosus genome elucidates the spidroin gene catalogue.</title>
        <authorList>
            <person name="Kono N."/>
            <person name="Nakamura H."/>
            <person name="Ohtoshi R."/>
            <person name="Moran D.A.P."/>
            <person name="Shinohara A."/>
            <person name="Yoshida Y."/>
            <person name="Fujiwara M."/>
            <person name="Mori M."/>
            <person name="Tomita M."/>
            <person name="Arakawa K."/>
        </authorList>
    </citation>
    <scope>NUCLEOTIDE SEQUENCE [LARGE SCALE GENOMIC DNA]</scope>
</reference>
<evidence type="ECO:0000313" key="2">
    <source>
        <dbReference type="Proteomes" id="UP000499080"/>
    </source>
</evidence>
<keyword evidence="2" id="KW-1185">Reference proteome</keyword>